<comment type="caution">
    <text evidence="1">The sequence shown here is derived from an EMBL/GenBank/DDBJ whole genome shotgun (WGS) entry which is preliminary data.</text>
</comment>
<gene>
    <name evidence="1" type="ORF">LARSCL_LOCUS19675</name>
</gene>
<accession>A0AAV2BIY0</accession>
<dbReference type="Proteomes" id="UP001497382">
    <property type="component" value="Unassembled WGS sequence"/>
</dbReference>
<feature type="non-terminal residue" evidence="1">
    <location>
        <position position="45"/>
    </location>
</feature>
<evidence type="ECO:0000313" key="1">
    <source>
        <dbReference type="EMBL" id="CAL1296183.1"/>
    </source>
</evidence>
<proteinExistence type="predicted"/>
<dbReference type="AlphaFoldDB" id="A0AAV2BIY0"/>
<keyword evidence="2" id="KW-1185">Reference proteome</keyword>
<protein>
    <submittedName>
        <fullName evidence="1">Uncharacterized protein</fullName>
    </submittedName>
</protein>
<reference evidence="1 2" key="1">
    <citation type="submission" date="2024-04" db="EMBL/GenBank/DDBJ databases">
        <authorList>
            <person name="Rising A."/>
            <person name="Reimegard J."/>
            <person name="Sonavane S."/>
            <person name="Akerstrom W."/>
            <person name="Nylinder S."/>
            <person name="Hedman E."/>
            <person name="Kallberg Y."/>
        </authorList>
    </citation>
    <scope>NUCLEOTIDE SEQUENCE [LARGE SCALE GENOMIC DNA]</scope>
</reference>
<evidence type="ECO:0000313" key="2">
    <source>
        <dbReference type="Proteomes" id="UP001497382"/>
    </source>
</evidence>
<sequence>MRLRLAIGTSCSSCGNTSTGNDTNRSLHFSFLLFPLFTPHRVTCD</sequence>
<organism evidence="1 2">
    <name type="scientific">Larinioides sclopetarius</name>
    <dbReference type="NCBI Taxonomy" id="280406"/>
    <lineage>
        <taxon>Eukaryota</taxon>
        <taxon>Metazoa</taxon>
        <taxon>Ecdysozoa</taxon>
        <taxon>Arthropoda</taxon>
        <taxon>Chelicerata</taxon>
        <taxon>Arachnida</taxon>
        <taxon>Araneae</taxon>
        <taxon>Araneomorphae</taxon>
        <taxon>Entelegynae</taxon>
        <taxon>Araneoidea</taxon>
        <taxon>Araneidae</taxon>
        <taxon>Larinioides</taxon>
    </lineage>
</organism>
<name>A0AAV2BIY0_9ARAC</name>
<dbReference type="EMBL" id="CAXIEN010000391">
    <property type="protein sequence ID" value="CAL1296183.1"/>
    <property type="molecule type" value="Genomic_DNA"/>
</dbReference>